<organism evidence="2">
    <name type="scientific">uncultured Sulfurovum sp</name>
    <dbReference type="NCBI Taxonomy" id="269237"/>
    <lineage>
        <taxon>Bacteria</taxon>
        <taxon>Pseudomonadati</taxon>
        <taxon>Campylobacterota</taxon>
        <taxon>Epsilonproteobacteria</taxon>
        <taxon>Campylobacterales</taxon>
        <taxon>Sulfurovaceae</taxon>
        <taxon>Sulfurovum</taxon>
        <taxon>environmental samples</taxon>
    </lineage>
</organism>
<evidence type="ECO:0000313" key="2">
    <source>
        <dbReference type="EMBL" id="CAA6810030.1"/>
    </source>
</evidence>
<name>A0A6S6T3H4_9BACT</name>
<evidence type="ECO:0000256" key="1">
    <source>
        <dbReference type="SAM" id="Phobius"/>
    </source>
</evidence>
<accession>A0A6S6T3H4</accession>
<keyword evidence="1" id="KW-1133">Transmembrane helix</keyword>
<gene>
    <name evidence="2" type="ORF">HELGO_WM40357</name>
</gene>
<dbReference type="AlphaFoldDB" id="A0A6S6T3H4"/>
<proteinExistence type="predicted"/>
<protein>
    <submittedName>
        <fullName evidence="2">Uncharacterized protein</fullName>
    </submittedName>
</protein>
<sequence length="135" mass="15724">NPLNEKVYELVLPSYDVKVKQIDEASLLDKEDYPAKSEGIDWSFWSWIFSYVLVFIAGLLMPRDIFRAKKIVEKNDEDLLKSKIAKAKTHKELLQTLLLENDKHFSKSIKALEAVVYNGEQKSLSQIKKNMEYRS</sequence>
<dbReference type="EMBL" id="CACVAR010000199">
    <property type="protein sequence ID" value="CAA6810030.1"/>
    <property type="molecule type" value="Genomic_DNA"/>
</dbReference>
<feature type="transmembrane region" description="Helical" evidence="1">
    <location>
        <begin position="42"/>
        <end position="61"/>
    </location>
</feature>
<feature type="non-terminal residue" evidence="2">
    <location>
        <position position="1"/>
    </location>
</feature>
<keyword evidence="1" id="KW-0812">Transmembrane</keyword>
<keyword evidence="1" id="KW-0472">Membrane</keyword>
<reference evidence="2" key="1">
    <citation type="submission" date="2020-01" db="EMBL/GenBank/DDBJ databases">
        <authorList>
            <person name="Meier V. D."/>
            <person name="Meier V D."/>
        </authorList>
    </citation>
    <scope>NUCLEOTIDE SEQUENCE</scope>
    <source>
        <strain evidence="2">HLG_WM_MAG_03</strain>
    </source>
</reference>